<accession>A0A7G9GKL4</accession>
<evidence type="ECO:0000313" key="9">
    <source>
        <dbReference type="EMBL" id="QNM11346.1"/>
    </source>
</evidence>
<dbReference type="EMBL" id="CP060636">
    <property type="protein sequence ID" value="QNM11346.1"/>
    <property type="molecule type" value="Genomic_DNA"/>
</dbReference>
<dbReference type="PROSITE" id="PS50889">
    <property type="entry name" value="S4"/>
    <property type="match status" value="1"/>
</dbReference>
<evidence type="ECO:0000256" key="5">
    <source>
        <dbReference type="ARBA" id="ARBA00031870"/>
    </source>
</evidence>
<keyword evidence="7" id="KW-0694">RNA-binding</keyword>
<dbReference type="GO" id="GO:0003723">
    <property type="term" value="F:RNA binding"/>
    <property type="evidence" value="ECO:0007669"/>
    <property type="project" value="UniProtKB-KW"/>
</dbReference>
<dbReference type="GO" id="GO:0009982">
    <property type="term" value="F:pseudouridine synthase activity"/>
    <property type="evidence" value="ECO:0007669"/>
    <property type="project" value="InterPro"/>
</dbReference>
<reference evidence="9 10" key="1">
    <citation type="submission" date="2020-08" db="EMBL/GenBank/DDBJ databases">
        <authorList>
            <person name="Liu C."/>
            <person name="Sun Q."/>
        </authorList>
    </citation>
    <scope>NUCLEOTIDE SEQUENCE [LARGE SCALE GENOMIC DNA]</scope>
    <source>
        <strain evidence="9 10">NSJ-61</strain>
    </source>
</reference>
<dbReference type="Proteomes" id="UP000515856">
    <property type="component" value="Chromosome"/>
</dbReference>
<dbReference type="Gene3D" id="3.30.2350.10">
    <property type="entry name" value="Pseudouridine synthase"/>
    <property type="match status" value="1"/>
</dbReference>
<organism evidence="9 10">
    <name type="scientific">[Eubacterium] hominis</name>
    <dbReference type="NCBI Taxonomy" id="2764325"/>
    <lineage>
        <taxon>Bacteria</taxon>
        <taxon>Bacillati</taxon>
        <taxon>Bacillota</taxon>
        <taxon>Erysipelotrichia</taxon>
        <taxon>Erysipelotrichales</taxon>
        <taxon>Erysipelotrichaceae</taxon>
        <taxon>Amedibacillus</taxon>
    </lineage>
</organism>
<name>A0A7G9GKL4_9FIRM</name>
<sequence>MREIVIGKNDADQRVDKFIMKTMKDMPKSLMYKYIRNKKIKVNRKRCEISQRLQEGDVMQCFIPEEFFESKKERAFTKLPSDLDVIYEDEALIIVNKPVGLLAHSDTSQLQDNLADRLLHYLYRKGEYDPDKEQSFAPALCHRIDRNTQGIVICAKTSEALRQMNEVIRERELDKRYLCIVEGSLKKKQDHLVLYHKKMEHNKADIIPYAKEGYQRIETGYRVLKEKDGKSLVEVSLLTGKSHQIRAVMAYLKHPLLGDVKYGGKKDVITYQALCAYQVSFHFTKDYPSIKQLDQKTFTLEDVALYRYF</sequence>
<dbReference type="InterPro" id="IPR006145">
    <property type="entry name" value="PsdUridine_synth_RsuA/RluA"/>
</dbReference>
<evidence type="ECO:0000256" key="7">
    <source>
        <dbReference type="PROSITE-ProRule" id="PRU00182"/>
    </source>
</evidence>
<dbReference type="InterPro" id="IPR020103">
    <property type="entry name" value="PsdUridine_synth_cat_dom_sf"/>
</dbReference>
<evidence type="ECO:0000313" key="10">
    <source>
        <dbReference type="Proteomes" id="UP000515856"/>
    </source>
</evidence>
<dbReference type="PANTHER" id="PTHR21600:SF83">
    <property type="entry name" value="PSEUDOURIDYLATE SYNTHASE RPUSD4, MITOCHONDRIAL"/>
    <property type="match status" value="1"/>
</dbReference>
<evidence type="ECO:0000256" key="3">
    <source>
        <dbReference type="ARBA" id="ARBA00022801"/>
    </source>
</evidence>
<dbReference type="RefSeq" id="WP_117451835.1">
    <property type="nucleotide sequence ID" value="NZ_CP060636.1"/>
</dbReference>
<gene>
    <name evidence="9" type="ORF">H9Q80_13920</name>
</gene>
<evidence type="ECO:0000259" key="8">
    <source>
        <dbReference type="Pfam" id="PF00849"/>
    </source>
</evidence>
<dbReference type="AlphaFoldDB" id="A0A7G9GKL4"/>
<dbReference type="InterPro" id="IPR001261">
    <property type="entry name" value="ArgE/DapE_CS"/>
</dbReference>
<dbReference type="KEGG" id="ehn:H9Q80_13920"/>
<dbReference type="GO" id="GO:0001522">
    <property type="term" value="P:pseudouridine synthesis"/>
    <property type="evidence" value="ECO:0007669"/>
    <property type="project" value="InterPro"/>
</dbReference>
<dbReference type="GO" id="GO:0006396">
    <property type="term" value="P:RNA processing"/>
    <property type="evidence" value="ECO:0007669"/>
    <property type="project" value="UniProtKB-ARBA"/>
</dbReference>
<comment type="catalytic activity">
    <reaction evidence="1">
        <text>a uridine in RNA = a pseudouridine in RNA</text>
        <dbReference type="Rhea" id="RHEA:48348"/>
        <dbReference type="Rhea" id="RHEA-COMP:12068"/>
        <dbReference type="Rhea" id="RHEA-COMP:12069"/>
        <dbReference type="ChEBI" id="CHEBI:65314"/>
        <dbReference type="ChEBI" id="CHEBI:65315"/>
    </reaction>
</comment>
<evidence type="ECO:0000256" key="2">
    <source>
        <dbReference type="ARBA" id="ARBA00010876"/>
    </source>
</evidence>
<dbReference type="Pfam" id="PF00849">
    <property type="entry name" value="PseudoU_synth_2"/>
    <property type="match status" value="1"/>
</dbReference>
<keyword evidence="3" id="KW-0378">Hydrolase</keyword>
<dbReference type="CDD" id="cd02869">
    <property type="entry name" value="PseudoU_synth_RluA_like"/>
    <property type="match status" value="1"/>
</dbReference>
<keyword evidence="4" id="KW-0413">Isomerase</keyword>
<dbReference type="PROSITE" id="PS00758">
    <property type="entry name" value="ARGE_DAPE_CPG2_1"/>
    <property type="match status" value="1"/>
</dbReference>
<dbReference type="Gene3D" id="3.10.290.10">
    <property type="entry name" value="RNA-binding S4 domain"/>
    <property type="match status" value="1"/>
</dbReference>
<feature type="domain" description="Pseudouridine synthase RsuA/RluA-like" evidence="8">
    <location>
        <begin position="92"/>
        <end position="250"/>
    </location>
</feature>
<dbReference type="CDD" id="cd00165">
    <property type="entry name" value="S4"/>
    <property type="match status" value="1"/>
</dbReference>
<evidence type="ECO:0000256" key="6">
    <source>
        <dbReference type="ARBA" id="ARBA00033164"/>
    </source>
</evidence>
<proteinExistence type="inferred from homology"/>
<evidence type="ECO:0000256" key="1">
    <source>
        <dbReference type="ARBA" id="ARBA00000073"/>
    </source>
</evidence>
<dbReference type="PANTHER" id="PTHR21600">
    <property type="entry name" value="MITOCHONDRIAL RNA PSEUDOURIDINE SYNTHASE"/>
    <property type="match status" value="1"/>
</dbReference>
<evidence type="ECO:0000256" key="4">
    <source>
        <dbReference type="ARBA" id="ARBA00023235"/>
    </source>
</evidence>
<dbReference type="SUPFAM" id="SSF55174">
    <property type="entry name" value="Alpha-L RNA-binding motif"/>
    <property type="match status" value="1"/>
</dbReference>
<dbReference type="SUPFAM" id="SSF55120">
    <property type="entry name" value="Pseudouridine synthase"/>
    <property type="match status" value="1"/>
</dbReference>
<protein>
    <recommendedName>
        <fullName evidence="5">RNA pseudouridylate synthase</fullName>
    </recommendedName>
    <alternativeName>
        <fullName evidence="6">RNA-uridine isomerase</fullName>
    </alternativeName>
</protein>
<comment type="similarity">
    <text evidence="2">Belongs to the pseudouridine synthase RluA family.</text>
</comment>
<dbReference type="GO" id="GO:0140098">
    <property type="term" value="F:catalytic activity, acting on RNA"/>
    <property type="evidence" value="ECO:0007669"/>
    <property type="project" value="UniProtKB-ARBA"/>
</dbReference>
<keyword evidence="10" id="KW-1185">Reference proteome</keyword>
<dbReference type="InterPro" id="IPR050188">
    <property type="entry name" value="RluA_PseudoU_synthase"/>
</dbReference>
<dbReference type="InterPro" id="IPR036986">
    <property type="entry name" value="S4_RNA-bd_sf"/>
</dbReference>